<organism evidence="1 2">
    <name type="scientific">Anopheles epiroticus</name>
    <dbReference type="NCBI Taxonomy" id="199890"/>
    <lineage>
        <taxon>Eukaryota</taxon>
        <taxon>Metazoa</taxon>
        <taxon>Ecdysozoa</taxon>
        <taxon>Arthropoda</taxon>
        <taxon>Hexapoda</taxon>
        <taxon>Insecta</taxon>
        <taxon>Pterygota</taxon>
        <taxon>Neoptera</taxon>
        <taxon>Endopterygota</taxon>
        <taxon>Diptera</taxon>
        <taxon>Nematocera</taxon>
        <taxon>Culicoidea</taxon>
        <taxon>Culicidae</taxon>
        <taxon>Anophelinae</taxon>
        <taxon>Anopheles</taxon>
    </lineage>
</organism>
<dbReference type="Proteomes" id="UP000075885">
    <property type="component" value="Unassembled WGS sequence"/>
</dbReference>
<protein>
    <submittedName>
        <fullName evidence="1">Uncharacterized protein</fullName>
    </submittedName>
</protein>
<reference evidence="1" key="2">
    <citation type="submission" date="2020-05" db="UniProtKB">
        <authorList>
            <consortium name="EnsemblMetazoa"/>
        </authorList>
    </citation>
    <scope>IDENTIFICATION</scope>
    <source>
        <strain evidence="1">Epiroticus2</strain>
    </source>
</reference>
<reference evidence="2" key="1">
    <citation type="submission" date="2013-03" db="EMBL/GenBank/DDBJ databases">
        <title>The Genome Sequence of Anopheles epiroticus epiroticus2.</title>
        <authorList>
            <consortium name="The Broad Institute Genomics Platform"/>
            <person name="Neafsey D.E."/>
            <person name="Howell P."/>
            <person name="Walker B."/>
            <person name="Young S.K."/>
            <person name="Zeng Q."/>
            <person name="Gargeya S."/>
            <person name="Fitzgerald M."/>
            <person name="Haas B."/>
            <person name="Abouelleil A."/>
            <person name="Allen A.W."/>
            <person name="Alvarado L."/>
            <person name="Arachchi H.M."/>
            <person name="Berlin A.M."/>
            <person name="Chapman S.B."/>
            <person name="Gainer-Dewar J."/>
            <person name="Goldberg J."/>
            <person name="Griggs A."/>
            <person name="Gujja S."/>
            <person name="Hansen M."/>
            <person name="Howarth C."/>
            <person name="Imamovic A."/>
            <person name="Ireland A."/>
            <person name="Larimer J."/>
            <person name="McCowan C."/>
            <person name="Murphy C."/>
            <person name="Pearson M."/>
            <person name="Poon T.W."/>
            <person name="Priest M."/>
            <person name="Roberts A."/>
            <person name="Saif S."/>
            <person name="Shea T."/>
            <person name="Sisk P."/>
            <person name="Sykes S."/>
            <person name="Wortman J."/>
            <person name="Nusbaum C."/>
            <person name="Birren B."/>
        </authorList>
    </citation>
    <scope>NUCLEOTIDE SEQUENCE [LARGE SCALE GENOMIC DNA]</scope>
    <source>
        <strain evidence="2">Epiroticus2</strain>
    </source>
</reference>
<accession>A0A182P5J2</accession>
<evidence type="ECO:0000313" key="1">
    <source>
        <dbReference type="EnsemblMetazoa" id="AEPI002182-PA"/>
    </source>
</evidence>
<keyword evidence="2" id="KW-1185">Reference proteome</keyword>
<dbReference type="EnsemblMetazoa" id="AEPI002182-RA">
    <property type="protein sequence ID" value="AEPI002182-PA"/>
    <property type="gene ID" value="AEPI002182"/>
</dbReference>
<dbReference type="VEuPathDB" id="VectorBase:AEPI002182"/>
<dbReference type="AlphaFoldDB" id="A0A182P5J2"/>
<sequence length="498" mass="57268">MKCILVLMYRFPHTNISDRKHILQTVRSTLDWCKGNPNLYSQCRISTLVRSAIISTKALRDEITIATELTVLAHHLLDVFFASQSTIVHPVEVLLRLAYEQIFARLITEWNDERSFELLLFVLYNLLKRDIHIHLKLDIVRILADAVGGGTRRLVRLLCVGRHLRDGVLLHKVKTVLTLVLAHSLFRYEPITRARSFKSFLTLVEKMVNDVDLAMLANAKFLCLSIPRARLNLEGICFVFVLRHLDLLAGFSGGSLELDYLYNLIASVNIIYYKRWKIPRFLVKHFIDGLSRFSHTETFERSVTEPRQKLHAILSGAAEHFYGRNKTQTMFGRLPVTVNRLQWLQQQPDDFGSQLIFRQQLAMLQERSIWSGDETRTGLLYSTFTTETLVRILATEKATATARLNASVLLSKRNLAGRQLHVVVKQIVYCAQGQHTTPERWTNWVRAVYGTAPRLDKVTRRRLLSGLSTIEQSACSKEERLLLVDIRARLLVAMIPDR</sequence>
<proteinExistence type="predicted"/>
<evidence type="ECO:0000313" key="2">
    <source>
        <dbReference type="Proteomes" id="UP000075885"/>
    </source>
</evidence>
<name>A0A182P5J2_9DIPT</name>